<evidence type="ECO:0000259" key="6">
    <source>
        <dbReference type="Pfam" id="PF00710"/>
    </source>
</evidence>
<dbReference type="EMBL" id="JAOAOG010000336">
    <property type="protein sequence ID" value="KAJ6227306.1"/>
    <property type="molecule type" value="Genomic_DNA"/>
</dbReference>
<evidence type="ECO:0000256" key="2">
    <source>
        <dbReference type="ARBA" id="ARBA00022801"/>
    </source>
</evidence>
<evidence type="ECO:0000256" key="5">
    <source>
        <dbReference type="SAM" id="Phobius"/>
    </source>
</evidence>
<name>A0ABQ8X3W5_9EUKA</name>
<dbReference type="InterPro" id="IPR041725">
    <property type="entry name" value="L-asparaginase_I"/>
</dbReference>
<keyword evidence="5" id="KW-1133">Transmembrane helix</keyword>
<keyword evidence="2" id="KW-0378">Hydrolase</keyword>
<proteinExistence type="predicted"/>
<dbReference type="InterPro" id="IPR027475">
    <property type="entry name" value="Asparaginase/glutaminase_AS2"/>
</dbReference>
<dbReference type="PANTHER" id="PTHR11707:SF28">
    <property type="entry name" value="60 KDA LYSOPHOSPHOLIPASE"/>
    <property type="match status" value="1"/>
</dbReference>
<sequence>MSLKKLLLGLGFATTTGFLSYVYFKENNRETKRKEEEEKENENENENENEKEKEKKRERIRERIREKKKKKKKNRQKKRQKTKKKAKKEKKRKTITFSKTTEMYESPNRLPKSHSTGILSQGEIPFDKKVYIIYTGGTIGMIKKKGKPLTPDPDFFKTLQSLPFLKSRYVPSLNYDNTIEPVDSTNIGLKEWLIIANSIKEVYNEYDGFVILHGTDTLAFTASALSFLLENLSKPVVVTGSQIPLGGCRSDGLNNLISSVLVATYSKIPEVVVVFNNKILRGNRTTKRSSEDIDAFVSFQYPQIGTCGIKVAVNKSLVLDDNKKPLVVHQEMEKEVIVIKLFPSIENVIERIYSHPNLCGVIIECYGAGNAPTSEKFLSTIKKASKRGIITVIVSQCVTGNVDLSTYKTGNDLVKAGCVGVFDMTTETAFTKLMFLLAKYDDIDFIKKLMPISLRGECSDNLETSSEVFVVYN</sequence>
<dbReference type="InterPro" id="IPR006033">
    <property type="entry name" value="AsnA_fam"/>
</dbReference>
<dbReference type="NCBIfam" id="TIGR00519">
    <property type="entry name" value="asnASE_I"/>
    <property type="match status" value="1"/>
</dbReference>
<feature type="region of interest" description="Disordered" evidence="4">
    <location>
        <begin position="27"/>
        <end position="95"/>
    </location>
</feature>
<evidence type="ECO:0000256" key="4">
    <source>
        <dbReference type="SAM" id="MobiDB-lite"/>
    </source>
</evidence>
<keyword evidence="5" id="KW-0812">Transmembrane</keyword>
<dbReference type="EC" id="3.5.1.1" evidence="1"/>
<dbReference type="Proteomes" id="UP001150062">
    <property type="component" value="Unassembled WGS sequence"/>
</dbReference>
<dbReference type="PRINTS" id="PR00139">
    <property type="entry name" value="ASNGLNASE"/>
</dbReference>
<feature type="active site" evidence="3">
    <location>
        <position position="215"/>
    </location>
</feature>
<dbReference type="Gene3D" id="3.40.50.1170">
    <property type="entry name" value="L-asparaginase, N-terminal domain"/>
    <property type="match status" value="1"/>
</dbReference>
<dbReference type="SFLD" id="SFLDS00057">
    <property type="entry name" value="Glutaminase/Asparaginase"/>
    <property type="match status" value="1"/>
</dbReference>
<keyword evidence="5" id="KW-0472">Membrane</keyword>
<evidence type="ECO:0000313" key="9">
    <source>
        <dbReference type="Proteomes" id="UP001150062"/>
    </source>
</evidence>
<dbReference type="InterPro" id="IPR006034">
    <property type="entry name" value="Asparaginase/glutaminase-like"/>
</dbReference>
<feature type="transmembrane region" description="Helical" evidence="5">
    <location>
        <begin position="6"/>
        <end position="24"/>
    </location>
</feature>
<dbReference type="InterPro" id="IPR040919">
    <property type="entry name" value="Asparaginase_C"/>
</dbReference>
<gene>
    <name evidence="8" type="ORF">M0813_09887</name>
</gene>
<dbReference type="PROSITE" id="PS00917">
    <property type="entry name" value="ASN_GLN_ASE_2"/>
    <property type="match status" value="1"/>
</dbReference>
<reference evidence="8" key="1">
    <citation type="submission" date="2022-08" db="EMBL/GenBank/DDBJ databases">
        <title>Novel sulfate-reducing endosymbionts in the free-living metamonad Anaeramoeba.</title>
        <authorList>
            <person name="Jerlstrom-Hultqvist J."/>
            <person name="Cepicka I."/>
            <person name="Gallot-Lavallee L."/>
            <person name="Salas-Leiva D."/>
            <person name="Curtis B.A."/>
            <person name="Zahonova K."/>
            <person name="Pipaliya S."/>
            <person name="Dacks J."/>
            <person name="Roger A.J."/>
        </authorList>
    </citation>
    <scope>NUCLEOTIDE SEQUENCE</scope>
    <source>
        <strain evidence="8">Schooner1</strain>
    </source>
</reference>
<evidence type="ECO:0000259" key="7">
    <source>
        <dbReference type="Pfam" id="PF17763"/>
    </source>
</evidence>
<evidence type="ECO:0000256" key="1">
    <source>
        <dbReference type="ARBA" id="ARBA00012920"/>
    </source>
</evidence>
<dbReference type="InterPro" id="IPR027473">
    <property type="entry name" value="L-asparaginase_C"/>
</dbReference>
<dbReference type="PIRSF" id="PIRSF500176">
    <property type="entry name" value="L_ASNase"/>
    <property type="match status" value="1"/>
</dbReference>
<comment type="caution">
    <text evidence="8">The sequence shown here is derived from an EMBL/GenBank/DDBJ whole genome shotgun (WGS) entry which is preliminary data.</text>
</comment>
<dbReference type="PIRSF" id="PIRSF001220">
    <property type="entry name" value="L-ASNase_gatD"/>
    <property type="match status" value="1"/>
</dbReference>
<feature type="compositionally biased region" description="Basic and acidic residues" evidence="4">
    <location>
        <begin position="48"/>
        <end position="65"/>
    </location>
</feature>
<feature type="compositionally biased region" description="Basic residues" evidence="4">
    <location>
        <begin position="66"/>
        <end position="94"/>
    </location>
</feature>
<dbReference type="Pfam" id="PF00710">
    <property type="entry name" value="Asparaginase"/>
    <property type="match status" value="1"/>
</dbReference>
<evidence type="ECO:0000256" key="3">
    <source>
        <dbReference type="PROSITE-ProRule" id="PRU10100"/>
    </source>
</evidence>
<feature type="domain" description="L-asparaginase N-terminal" evidence="6">
    <location>
        <begin position="129"/>
        <end position="316"/>
    </location>
</feature>
<evidence type="ECO:0000313" key="8">
    <source>
        <dbReference type="EMBL" id="KAJ6227306.1"/>
    </source>
</evidence>
<dbReference type="InterPro" id="IPR037152">
    <property type="entry name" value="L-asparaginase_N_sf"/>
</dbReference>
<dbReference type="CDD" id="cd08963">
    <property type="entry name" value="L-asparaginase_I"/>
    <property type="match status" value="1"/>
</dbReference>
<dbReference type="PROSITE" id="PS51732">
    <property type="entry name" value="ASN_GLN_ASE_3"/>
    <property type="match status" value="1"/>
</dbReference>
<feature type="compositionally biased region" description="Basic and acidic residues" evidence="4">
    <location>
        <begin position="27"/>
        <end position="36"/>
    </location>
</feature>
<dbReference type="Pfam" id="PF17763">
    <property type="entry name" value="Asparaginase_C"/>
    <property type="match status" value="1"/>
</dbReference>
<feature type="domain" description="Asparaginase/glutaminase C-terminal" evidence="7">
    <location>
        <begin position="336"/>
        <end position="450"/>
    </location>
</feature>
<keyword evidence="9" id="KW-1185">Reference proteome</keyword>
<feature type="compositionally biased region" description="Acidic residues" evidence="4">
    <location>
        <begin position="37"/>
        <end position="47"/>
    </location>
</feature>
<dbReference type="InterPro" id="IPR027474">
    <property type="entry name" value="L-asparaginase_N"/>
</dbReference>
<dbReference type="SUPFAM" id="SSF53774">
    <property type="entry name" value="Glutaminase/Asparaginase"/>
    <property type="match status" value="1"/>
</dbReference>
<dbReference type="InterPro" id="IPR036152">
    <property type="entry name" value="Asp/glu_Ase-like_sf"/>
</dbReference>
<protein>
    <recommendedName>
        <fullName evidence="1">asparaginase</fullName>
        <ecNumber evidence="1">3.5.1.1</ecNumber>
    </recommendedName>
</protein>
<dbReference type="SMART" id="SM00870">
    <property type="entry name" value="Asparaginase"/>
    <property type="match status" value="1"/>
</dbReference>
<dbReference type="PANTHER" id="PTHR11707">
    <property type="entry name" value="L-ASPARAGINASE"/>
    <property type="match status" value="1"/>
</dbReference>
<organism evidence="8 9">
    <name type="scientific">Anaeramoeba flamelloides</name>
    <dbReference type="NCBI Taxonomy" id="1746091"/>
    <lineage>
        <taxon>Eukaryota</taxon>
        <taxon>Metamonada</taxon>
        <taxon>Anaeramoebidae</taxon>
        <taxon>Anaeramoeba</taxon>
    </lineage>
</organism>
<dbReference type="Gene3D" id="3.40.50.40">
    <property type="match status" value="1"/>
</dbReference>
<accession>A0ABQ8X3W5</accession>